<dbReference type="PANTHER" id="PTHR43651">
    <property type="entry name" value="1,4-ALPHA-GLUCAN-BRANCHING ENZYME"/>
    <property type="match status" value="1"/>
</dbReference>
<dbReference type="InterPro" id="IPR014756">
    <property type="entry name" value="Ig_E-set"/>
</dbReference>
<dbReference type="PIRSF" id="PIRSF006337">
    <property type="entry name" value="Trehalose_TreZ"/>
    <property type="match status" value="1"/>
</dbReference>
<feature type="domain" description="Glycosyl hydrolase family 13 catalytic" evidence="15">
    <location>
        <begin position="102"/>
        <end position="447"/>
    </location>
</feature>
<evidence type="ECO:0000256" key="14">
    <source>
        <dbReference type="PIRNR" id="PIRNR006337"/>
    </source>
</evidence>
<dbReference type="Pfam" id="PF00128">
    <property type="entry name" value="Alpha-amylase"/>
    <property type="match status" value="1"/>
</dbReference>
<gene>
    <name evidence="16" type="primary">treZ</name>
    <name evidence="16" type="ORF">ACFPCV_19485</name>
</gene>
<keyword evidence="7 14" id="KW-0378">Hydrolase</keyword>
<dbReference type="InterPro" id="IPR012768">
    <property type="entry name" value="Trehalose_TreZ"/>
</dbReference>
<dbReference type="Proteomes" id="UP001595859">
    <property type="component" value="Unassembled WGS sequence"/>
</dbReference>
<evidence type="ECO:0000256" key="9">
    <source>
        <dbReference type="ARBA" id="ARBA00023295"/>
    </source>
</evidence>
<dbReference type="Gene3D" id="1.10.10.760">
    <property type="entry name" value="E-set domains of sugar-utilizing enzymes"/>
    <property type="match status" value="1"/>
</dbReference>
<dbReference type="InterPro" id="IPR013783">
    <property type="entry name" value="Ig-like_fold"/>
</dbReference>
<evidence type="ECO:0000256" key="1">
    <source>
        <dbReference type="ARBA" id="ARBA00004496"/>
    </source>
</evidence>
<sequence>MNPEHFSVWAPERDRVRLAIGPAVHDMTRDDQGWWHAEVPGTGEGTDYAFLLDDDERALPDPRSAWQPAGVHGPSRRYSHDAFGWTDERWTGRPLAGSVIYELHVGTFTEQGTFNAALEHLDHLVELGVDFVEVLPVNAFDGTAGWGYDGVAWGAVHEPYGGPDAFKRFVDACHNRGLGVLLDVVYNHLGPSGAYLDRFGPYFAGRTIWGPALNLDGALSDEVRRYVIDNALSWLRDYHLDGLRLDAVHALVDKGATHLLEELAAEVDALAAAVRRPLSLIAESDLNDARLVTSRDAGGHGLAAQWCDDIHHALHVALTGEVDGYYADFGAPGALEKTLTHAFFHTGTWSSFRQRTHGRPFDQSRVSGHRFLAYLQNHDQIGNRAQGDRLTATITPARQLCGAAIVLTSPYTPMLFMGEEWAAGSPWQFFASFEDEELATAVRDGRRKEFAEHGWGESEVPDPMDVATVVRSTLHWGELTDPAHRSVYDTYRALIALRRTHPELSDPRLDRYHVEIVDGALVLHRGSLRVLVNLGTATARITVDSREVLLGRPEVRDGCVALAPDTFAVVRV</sequence>
<evidence type="ECO:0000313" key="17">
    <source>
        <dbReference type="Proteomes" id="UP001595859"/>
    </source>
</evidence>
<dbReference type="InterPro" id="IPR006047">
    <property type="entry name" value="GH13_cat_dom"/>
</dbReference>
<dbReference type="GO" id="GO:0033942">
    <property type="term" value="F:4-alpha-D-(1-&gt;4)-alpha-D-glucanotrehalose trehalohydrolase activity"/>
    <property type="evidence" value="ECO:0007669"/>
    <property type="project" value="UniProtKB-EC"/>
</dbReference>
<evidence type="ECO:0000256" key="12">
    <source>
        <dbReference type="ARBA" id="ARBA00034013"/>
    </source>
</evidence>
<comment type="subcellular location">
    <subcellularLocation>
        <location evidence="1">Cytoplasm</location>
    </subcellularLocation>
</comment>
<evidence type="ECO:0000313" key="16">
    <source>
        <dbReference type="EMBL" id="MFC4855698.1"/>
    </source>
</evidence>
<comment type="caution">
    <text evidence="16">The sequence shown here is derived from an EMBL/GenBank/DDBJ whole genome shotgun (WGS) entry which is preliminary data.</text>
</comment>
<dbReference type="PANTHER" id="PTHR43651:SF11">
    <property type="entry name" value="MALTO-OLIGOSYLTREHALOSE TREHALOHYDROLASE"/>
    <property type="match status" value="1"/>
</dbReference>
<comment type="pathway">
    <text evidence="2 14">Glycan biosynthesis; trehalose biosynthesis.</text>
</comment>
<keyword evidence="17" id="KW-1185">Reference proteome</keyword>
<comment type="similarity">
    <text evidence="3 14">Belongs to the glycosyl hydrolase 13 family.</text>
</comment>
<accession>A0ABV9S226</accession>
<evidence type="ECO:0000256" key="5">
    <source>
        <dbReference type="ARBA" id="ARBA00015938"/>
    </source>
</evidence>
<dbReference type="NCBIfam" id="TIGR02402">
    <property type="entry name" value="trehalose_TreZ"/>
    <property type="match status" value="1"/>
</dbReference>
<dbReference type="SUPFAM" id="SSF51445">
    <property type="entry name" value="(Trans)glycosidases"/>
    <property type="match status" value="1"/>
</dbReference>
<dbReference type="CDD" id="cd02853">
    <property type="entry name" value="E_set_MTHase_like_N"/>
    <property type="match status" value="1"/>
</dbReference>
<dbReference type="Gene3D" id="3.20.20.80">
    <property type="entry name" value="Glycosidases"/>
    <property type="match status" value="1"/>
</dbReference>
<keyword evidence="6" id="KW-0963">Cytoplasm</keyword>
<evidence type="ECO:0000256" key="4">
    <source>
        <dbReference type="ARBA" id="ARBA00012268"/>
    </source>
</evidence>
<evidence type="ECO:0000256" key="6">
    <source>
        <dbReference type="ARBA" id="ARBA00022490"/>
    </source>
</evidence>
<dbReference type="RefSeq" id="WP_378057656.1">
    <property type="nucleotide sequence ID" value="NZ_JBHSIS010000008.1"/>
</dbReference>
<dbReference type="SUPFAM" id="SSF81296">
    <property type="entry name" value="E set domains"/>
    <property type="match status" value="1"/>
</dbReference>
<evidence type="ECO:0000256" key="3">
    <source>
        <dbReference type="ARBA" id="ARBA00008061"/>
    </source>
</evidence>
<organism evidence="16 17">
    <name type="scientific">Actinophytocola glycyrrhizae</name>
    <dbReference type="NCBI Taxonomy" id="2044873"/>
    <lineage>
        <taxon>Bacteria</taxon>
        <taxon>Bacillati</taxon>
        <taxon>Actinomycetota</taxon>
        <taxon>Actinomycetes</taxon>
        <taxon>Pseudonocardiales</taxon>
        <taxon>Pseudonocardiaceae</taxon>
    </lineage>
</organism>
<evidence type="ECO:0000256" key="10">
    <source>
        <dbReference type="ARBA" id="ARBA00032057"/>
    </source>
</evidence>
<dbReference type="InterPro" id="IPR017853">
    <property type="entry name" value="GH"/>
</dbReference>
<reference evidence="17" key="1">
    <citation type="journal article" date="2019" name="Int. J. Syst. Evol. Microbiol.">
        <title>The Global Catalogue of Microorganisms (GCM) 10K type strain sequencing project: providing services to taxonomists for standard genome sequencing and annotation.</title>
        <authorList>
            <consortium name="The Broad Institute Genomics Platform"/>
            <consortium name="The Broad Institute Genome Sequencing Center for Infectious Disease"/>
            <person name="Wu L."/>
            <person name="Ma J."/>
        </authorList>
    </citation>
    <scope>NUCLEOTIDE SEQUENCE [LARGE SCALE GENOMIC DNA]</scope>
    <source>
        <strain evidence="17">ZS-22-S1</strain>
    </source>
</reference>
<dbReference type="EC" id="3.2.1.141" evidence="4 13"/>
<name>A0ABV9S226_9PSEU</name>
<comment type="catalytic activity">
    <reaction evidence="12 14">
        <text>hydrolysis of (1-&gt;4)-alpha-D-glucosidic linkage in 4-alpha-D-[(1-&gt;4)-alpha-D-glucanosyl]n trehalose to yield trehalose and (1-&gt;4)-alpha-D-glucan.</text>
        <dbReference type="EC" id="3.2.1.141"/>
    </reaction>
</comment>
<evidence type="ECO:0000256" key="8">
    <source>
        <dbReference type="ARBA" id="ARBA00023277"/>
    </source>
</evidence>
<dbReference type="SMART" id="SM00642">
    <property type="entry name" value="Aamy"/>
    <property type="match status" value="1"/>
</dbReference>
<evidence type="ECO:0000256" key="11">
    <source>
        <dbReference type="ARBA" id="ARBA00033284"/>
    </source>
</evidence>
<evidence type="ECO:0000256" key="2">
    <source>
        <dbReference type="ARBA" id="ARBA00005199"/>
    </source>
</evidence>
<protein>
    <recommendedName>
        <fullName evidence="5 13">Malto-oligosyltrehalose trehalohydrolase</fullName>
        <shortName evidence="14">MTHase</shortName>
        <ecNumber evidence="4 13">3.2.1.141</ecNumber>
    </recommendedName>
    <alternativeName>
        <fullName evidence="11 14">4-alpha-D-((1-&gt;4)-alpha-D-glucano)trehalose trehalohydrolase</fullName>
    </alternativeName>
    <alternativeName>
        <fullName evidence="10 14">Maltooligosyl trehalose trehalohydrolase</fullName>
    </alternativeName>
</protein>
<evidence type="ECO:0000256" key="7">
    <source>
        <dbReference type="ARBA" id="ARBA00022801"/>
    </source>
</evidence>
<keyword evidence="8" id="KW-0119">Carbohydrate metabolism</keyword>
<dbReference type="InterPro" id="IPR044901">
    <property type="entry name" value="Trehalose_TreZ_E-set_sf"/>
</dbReference>
<evidence type="ECO:0000256" key="13">
    <source>
        <dbReference type="NCBIfam" id="TIGR02402"/>
    </source>
</evidence>
<dbReference type="CDD" id="cd11325">
    <property type="entry name" value="AmyAc_GTHase"/>
    <property type="match status" value="1"/>
</dbReference>
<evidence type="ECO:0000259" key="15">
    <source>
        <dbReference type="SMART" id="SM00642"/>
    </source>
</evidence>
<dbReference type="EMBL" id="JBHSIS010000008">
    <property type="protein sequence ID" value="MFC4855698.1"/>
    <property type="molecule type" value="Genomic_DNA"/>
</dbReference>
<proteinExistence type="inferred from homology"/>
<dbReference type="Gene3D" id="2.60.40.10">
    <property type="entry name" value="Immunoglobulins"/>
    <property type="match status" value="1"/>
</dbReference>
<keyword evidence="9 14" id="KW-0326">Glycosidase</keyword>